<sequence length="520" mass="58870">MFSPRPIINPSPDAGAGSTPIALSQDEHELPSLGSPLPGHCGSPRRHHEVEKDHGQQSDAPSSPEPGAPHRSYLAAIQASKQPFAHRKILFPDDADLVPPVSPALPLSQTDLGCYPPKGPDDEIWFMEPGELRKKNLGKLQATPGLYKVVLDGPPRALEMEAAIIDQFVEYKKAQRLRLRDGFFGDKRWQDMLKELHQWGKRWEYLDLDQRKAAIKHGLPDINVRIKAAFNSCQKADLAIGAELVGIQLSLMSPSPPKPLVPDSQEKKTQWAWDTTGNSYSLSNRVLTPVERRLLEEVWSPEDRLDFYKIYGYNAARLYLKYIKSSPDQRRTEVDVPNWFHIFEFIDLNYHLGSLAIKVRDEDPASRLMRTQDNDRSPGLRKEYHKPHPHWATEARRKNGGCPSSTSFTLNEGHATQAKFDLLMECIQAAQRVVAKQDRCVVENRMRVEAQVARQLQASSSSRSYAHYGGAVERVRAELYAEHAARDRLHRRPLGSTADEERNEAAKRLDSRKSRLSAHF</sequence>
<feature type="region of interest" description="Disordered" evidence="1">
    <location>
        <begin position="490"/>
        <end position="520"/>
    </location>
</feature>
<proteinExistence type="predicted"/>
<keyword evidence="3" id="KW-1185">Reference proteome</keyword>
<evidence type="ECO:0000256" key="1">
    <source>
        <dbReference type="SAM" id="MobiDB-lite"/>
    </source>
</evidence>
<protein>
    <submittedName>
        <fullName evidence="2">Uncharacterized protein</fullName>
    </submittedName>
</protein>
<dbReference type="RefSeq" id="XP_066709496.1">
    <property type="nucleotide sequence ID" value="XM_066864535.1"/>
</dbReference>
<name>A0ABR1T7R5_9PEZI</name>
<feature type="compositionally biased region" description="Basic and acidic residues" evidence="1">
    <location>
        <begin position="369"/>
        <end position="382"/>
    </location>
</feature>
<evidence type="ECO:0000313" key="2">
    <source>
        <dbReference type="EMBL" id="KAK8042643.1"/>
    </source>
</evidence>
<reference evidence="2 3" key="1">
    <citation type="submission" date="2023-01" db="EMBL/GenBank/DDBJ databases">
        <title>Analysis of 21 Apiospora genomes using comparative genomics revels a genus with tremendous synthesis potential of carbohydrate active enzymes and secondary metabolites.</title>
        <authorList>
            <person name="Sorensen T."/>
        </authorList>
    </citation>
    <scope>NUCLEOTIDE SEQUENCE [LARGE SCALE GENOMIC DNA]</scope>
    <source>
        <strain evidence="2 3">CBS 135458</strain>
    </source>
</reference>
<gene>
    <name evidence="2" type="ORF">PG994_013126</name>
</gene>
<feature type="region of interest" description="Disordered" evidence="1">
    <location>
        <begin position="1"/>
        <end position="70"/>
    </location>
</feature>
<feature type="region of interest" description="Disordered" evidence="1">
    <location>
        <begin position="369"/>
        <end position="405"/>
    </location>
</feature>
<comment type="caution">
    <text evidence="2">The sequence shown here is derived from an EMBL/GenBank/DDBJ whole genome shotgun (WGS) entry which is preliminary data.</text>
</comment>
<dbReference type="GeneID" id="92097598"/>
<accession>A0ABR1T7R5</accession>
<evidence type="ECO:0000313" key="3">
    <source>
        <dbReference type="Proteomes" id="UP001480595"/>
    </source>
</evidence>
<organism evidence="2 3">
    <name type="scientific">Apiospora phragmitis</name>
    <dbReference type="NCBI Taxonomy" id="2905665"/>
    <lineage>
        <taxon>Eukaryota</taxon>
        <taxon>Fungi</taxon>
        <taxon>Dikarya</taxon>
        <taxon>Ascomycota</taxon>
        <taxon>Pezizomycotina</taxon>
        <taxon>Sordariomycetes</taxon>
        <taxon>Xylariomycetidae</taxon>
        <taxon>Amphisphaeriales</taxon>
        <taxon>Apiosporaceae</taxon>
        <taxon>Apiospora</taxon>
    </lineage>
</organism>
<dbReference type="Proteomes" id="UP001480595">
    <property type="component" value="Unassembled WGS sequence"/>
</dbReference>
<feature type="compositionally biased region" description="Basic and acidic residues" evidence="1">
    <location>
        <begin position="499"/>
        <end position="513"/>
    </location>
</feature>
<dbReference type="EMBL" id="JAQQWL010000013">
    <property type="protein sequence ID" value="KAK8042643.1"/>
    <property type="molecule type" value="Genomic_DNA"/>
</dbReference>